<feature type="compositionally biased region" description="Low complexity" evidence="1">
    <location>
        <begin position="16"/>
        <end position="33"/>
    </location>
</feature>
<feature type="region of interest" description="Disordered" evidence="1">
    <location>
        <begin position="224"/>
        <end position="299"/>
    </location>
</feature>
<evidence type="ECO:0000256" key="1">
    <source>
        <dbReference type="SAM" id="MobiDB-lite"/>
    </source>
</evidence>
<sequence length="886" mass="96838">MSKRKRRRNGTASFNSLAAESNTAAATASQTPAIENNGSGQPKSLLAVYQGKPLRVTLRSLAPNPPDTSDGSDDLSPSTETEEDTASASDASEVQPARRTRSSTQRASAMRGEKPRGFSHQRLAEIDFTSSFSIEKHIPPYKGRGTVRFPVRSLLDERGNLKFDKTVCWKKVSDFRLLTQKRQLEAVMPDRRLDRALLQELKELRAEEKEAARKAGWDAARVENRRNKRARDRAAAAAAAAEGEEEEEEAEPLNSQLLNAGEHASNSACARVGKNRAKRRKTTDPITKPAQLNDRASTRTRQVLVDRFDMTASRLAPAPPVGVSTATFPQEDMLLLMLQGPRVSIDGTSDALPFGDGPGVMPAFPTGTNGFWEGTDGPEAIWEIVACPVADVESFLENPLRCVFGGDDGSILDFYSTIDGSSIEDAMTDAIVPIAVEFVYNFSGLGWLVGLLSNVCKILEIVDLISSAVDALGDFWDSTTDVDKAWWNPANWFRQLQSDQYDSCTGHLSTCNEDPPSGFASCSDCLESEETVDCESCRTCFQPLYQSVTDMEGVCMSTNTIRSLFTAPAPSLAGLHGLYATLAARYMSKAIDEKVLQAIENAETSINTNTDDAEGAIIQKVEDTCSSSSRRRLGHSAPTFEEFIQSSGAQEAKNHAKSQGLKEGDIDKIFSRLLNAETGHAFQDKLRETVKGDFSDPQKMAFIDEIISKDVEANGATYTGKLAHRLLRDATDKETRKLDVDKLRDTVSKLRSVKILNQGKRSLGLVEDCEEWFDDEDLLEPLISEIVGALADLGGSDSVFSKVLDNTIYSGALQDLINPSNSPLLMSFGFVEAFDPWTDGGVLQVVMSAIVDIFQTIVGFFLYGCDVNDDTCGDLPSLRNEVLPIK</sequence>
<evidence type="ECO:0000313" key="2">
    <source>
        <dbReference type="EMBL" id="KAL3799682.1"/>
    </source>
</evidence>
<proteinExistence type="predicted"/>
<dbReference type="AlphaFoldDB" id="A0ABD3QI01"/>
<keyword evidence="3" id="KW-1185">Reference proteome</keyword>
<reference evidence="2 3" key="1">
    <citation type="submission" date="2024-10" db="EMBL/GenBank/DDBJ databases">
        <title>Updated reference genomes for cyclostephanoid diatoms.</title>
        <authorList>
            <person name="Roberts W.R."/>
            <person name="Alverson A.J."/>
        </authorList>
    </citation>
    <scope>NUCLEOTIDE SEQUENCE [LARGE SCALE GENOMIC DNA]</scope>
    <source>
        <strain evidence="2 3">AJA010-31</strain>
    </source>
</reference>
<feature type="compositionally biased region" description="Polar residues" evidence="1">
    <location>
        <begin position="253"/>
        <end position="268"/>
    </location>
</feature>
<gene>
    <name evidence="2" type="ORF">ACHAWO_002866</name>
</gene>
<organism evidence="2 3">
    <name type="scientific">Cyclotella atomus</name>
    <dbReference type="NCBI Taxonomy" id="382360"/>
    <lineage>
        <taxon>Eukaryota</taxon>
        <taxon>Sar</taxon>
        <taxon>Stramenopiles</taxon>
        <taxon>Ochrophyta</taxon>
        <taxon>Bacillariophyta</taxon>
        <taxon>Coscinodiscophyceae</taxon>
        <taxon>Thalassiosirophycidae</taxon>
        <taxon>Stephanodiscales</taxon>
        <taxon>Stephanodiscaceae</taxon>
        <taxon>Cyclotella</taxon>
    </lineage>
</organism>
<dbReference type="EMBL" id="JALLPJ020000177">
    <property type="protein sequence ID" value="KAL3799682.1"/>
    <property type="molecule type" value="Genomic_DNA"/>
</dbReference>
<accession>A0ABD3QI01</accession>
<evidence type="ECO:0000313" key="3">
    <source>
        <dbReference type="Proteomes" id="UP001530400"/>
    </source>
</evidence>
<feature type="compositionally biased region" description="Acidic residues" evidence="1">
    <location>
        <begin position="242"/>
        <end position="251"/>
    </location>
</feature>
<name>A0ABD3QI01_9STRA</name>
<dbReference type="Proteomes" id="UP001530400">
    <property type="component" value="Unassembled WGS sequence"/>
</dbReference>
<protein>
    <submittedName>
        <fullName evidence="2">Uncharacterized protein</fullName>
    </submittedName>
</protein>
<comment type="caution">
    <text evidence="2">The sequence shown here is derived from an EMBL/GenBank/DDBJ whole genome shotgun (WGS) entry which is preliminary data.</text>
</comment>
<feature type="region of interest" description="Disordered" evidence="1">
    <location>
        <begin position="1"/>
        <end position="122"/>
    </location>
</feature>